<gene>
    <name evidence="3" type="ORF">B296_00030540</name>
</gene>
<evidence type="ECO:0000313" key="4">
    <source>
        <dbReference type="Proteomes" id="UP000287651"/>
    </source>
</evidence>
<protein>
    <submittedName>
        <fullName evidence="3">Uncharacterized protein</fullName>
    </submittedName>
</protein>
<evidence type="ECO:0000313" key="3">
    <source>
        <dbReference type="EMBL" id="RRT73525.1"/>
    </source>
</evidence>
<reference evidence="3 4" key="1">
    <citation type="journal article" date="2014" name="Agronomy (Basel)">
        <title>A Draft Genome Sequence for Ensete ventricosum, the Drought-Tolerant Tree Against Hunger.</title>
        <authorList>
            <person name="Harrison J."/>
            <person name="Moore K.A."/>
            <person name="Paszkiewicz K."/>
            <person name="Jones T."/>
            <person name="Grant M."/>
            <person name="Ambacheew D."/>
            <person name="Muzemil S."/>
            <person name="Studholme D.J."/>
        </authorList>
    </citation>
    <scope>NUCLEOTIDE SEQUENCE [LARGE SCALE GENOMIC DNA]</scope>
</reference>
<keyword evidence="1" id="KW-0175">Coiled coil</keyword>
<feature type="coiled-coil region" evidence="1">
    <location>
        <begin position="76"/>
        <end position="103"/>
    </location>
</feature>
<proteinExistence type="predicted"/>
<accession>A0A427ABA2</accession>
<feature type="region of interest" description="Disordered" evidence="2">
    <location>
        <begin position="1"/>
        <end position="72"/>
    </location>
</feature>
<evidence type="ECO:0000256" key="1">
    <source>
        <dbReference type="SAM" id="Coils"/>
    </source>
</evidence>
<dbReference type="Proteomes" id="UP000287651">
    <property type="component" value="Unassembled WGS sequence"/>
</dbReference>
<comment type="caution">
    <text evidence="3">The sequence shown here is derived from an EMBL/GenBank/DDBJ whole genome shotgun (WGS) entry which is preliminary data.</text>
</comment>
<name>A0A427ABA2_ENSVE</name>
<sequence length="150" mass="16541">MQPTAPQRLAPLQTPQEERPRSSQPREGPPDTEIPRCPTTEGTSTSLGVPAARSASHSRDIAHTAPKPDVISSDLTDSIKEQIRQVNQRLDEVQSEFVKSKEELGERSKGRSSFILEIQGKPIPTNFRLPALESYDDSSDPSVHIATFRA</sequence>
<organism evidence="3 4">
    <name type="scientific">Ensete ventricosum</name>
    <name type="common">Abyssinian banana</name>
    <name type="synonym">Musa ensete</name>
    <dbReference type="NCBI Taxonomy" id="4639"/>
    <lineage>
        <taxon>Eukaryota</taxon>
        <taxon>Viridiplantae</taxon>
        <taxon>Streptophyta</taxon>
        <taxon>Embryophyta</taxon>
        <taxon>Tracheophyta</taxon>
        <taxon>Spermatophyta</taxon>
        <taxon>Magnoliopsida</taxon>
        <taxon>Liliopsida</taxon>
        <taxon>Zingiberales</taxon>
        <taxon>Musaceae</taxon>
        <taxon>Ensete</taxon>
    </lineage>
</organism>
<dbReference type="EMBL" id="AMZH03003067">
    <property type="protein sequence ID" value="RRT73525.1"/>
    <property type="molecule type" value="Genomic_DNA"/>
</dbReference>
<dbReference type="AlphaFoldDB" id="A0A427ABA2"/>
<evidence type="ECO:0000256" key="2">
    <source>
        <dbReference type="SAM" id="MobiDB-lite"/>
    </source>
</evidence>